<dbReference type="AlphaFoldDB" id="T2MBJ5"/>
<dbReference type="GO" id="GO:0031514">
    <property type="term" value="C:motile cilium"/>
    <property type="evidence" value="ECO:0007669"/>
    <property type="project" value="UniProtKB-SubCell"/>
</dbReference>
<feature type="domain" description="CFAP65 tenth Ig-like" evidence="1">
    <location>
        <begin position="260"/>
        <end position="370"/>
    </location>
</feature>
<reference evidence="4" key="1">
    <citation type="journal article" date="2013" name="Genome Biol. Evol.">
        <title>Punctuated emergences of genetic and phenotypic innovations in eumetazoan, bilaterian, euteleostome, and hominidae ancestors.</title>
        <authorList>
            <person name="Wenger Y."/>
            <person name="Galliot B."/>
        </authorList>
    </citation>
    <scope>NUCLEOTIDE SEQUENCE</scope>
    <source>
        <tissue evidence="4">Whole animals</tissue>
    </source>
</reference>
<dbReference type="InterPro" id="IPR052614">
    <property type="entry name" value="CFAP65"/>
</dbReference>
<organism evidence="4">
    <name type="scientific">Hydra vulgaris</name>
    <name type="common">Hydra</name>
    <name type="synonym">Hydra attenuata</name>
    <dbReference type="NCBI Taxonomy" id="6087"/>
    <lineage>
        <taxon>Eukaryota</taxon>
        <taxon>Metazoa</taxon>
        <taxon>Cnidaria</taxon>
        <taxon>Hydrozoa</taxon>
        <taxon>Hydroidolina</taxon>
        <taxon>Anthoathecata</taxon>
        <taxon>Aplanulata</taxon>
        <taxon>Hydridae</taxon>
        <taxon>Hydra</taxon>
    </lineage>
</organism>
<protein>
    <submittedName>
        <fullName evidence="4">Coiled-coil domain-containing protein 108</fullName>
    </submittedName>
</protein>
<dbReference type="Pfam" id="PF24291">
    <property type="entry name" value="Ig_CFAP65"/>
    <property type="match status" value="1"/>
</dbReference>
<evidence type="ECO:0000259" key="1">
    <source>
        <dbReference type="Pfam" id="PF24291"/>
    </source>
</evidence>
<dbReference type="OrthoDB" id="415597at2759"/>
<feature type="domain" description="CFAP65-like ninth Ig-like" evidence="2">
    <location>
        <begin position="122"/>
        <end position="247"/>
    </location>
</feature>
<dbReference type="PANTHER" id="PTHR46127">
    <property type="entry name" value="CILIA- AND FLAGELLA-ASSOCIATED PROTEIN 65"/>
    <property type="match status" value="1"/>
</dbReference>
<name>T2MBJ5_HYDVU</name>
<proteinExistence type="evidence at transcript level"/>
<dbReference type="PANTHER" id="PTHR46127:SF1">
    <property type="entry name" value="CILIA- AND FLAGELLA-ASSOCIATED PROTEIN 65"/>
    <property type="match status" value="1"/>
</dbReference>
<dbReference type="Pfam" id="PF25248">
    <property type="entry name" value="Ig_CFAP65_8th"/>
    <property type="match status" value="1"/>
</dbReference>
<dbReference type="InterPro" id="IPR056344">
    <property type="entry name" value="Ig_CFAP65-like_9th"/>
</dbReference>
<sequence length="683" mass="77902">ESQNAEIICDDEYITMESIIVGSREKAQIVLNNTGGCSVNVLLSVEEFFKNSDELVSSKDLIFHLEQEELWLHSRSSKMLSVLICPKRTGWYEAKLYYMLKGTNNFEITKFLCTITVHAVFPNILINDIRGDGSAQSYSKKCLLELFKIERFNCLLQSEPAPEELRYNAFSRFSTQRRIPKTTHAVNLLDFGSNVHGSEDCIISISLENKGNYEVEWIIKYSTDFQLDIEIWADPGIIEDDELHELNLIGNTLDNSVNTLHLITSKHTFAPTSISCEIPFAQMYTLYNPTDNKLKFTFDCSNLNILQEENYNCKILECLTPMGEIFPHQSFDTLWIFSPIETKEYKVDVPLNIQGGNSSIISFFGVGCDHDLSKAIEDDKCRFFSNRVITLPDELVRISTDILDFEYFRTPPMNDDSEPSPPKLLFVHLFVYVNTHFTNIFHDDTEDIFFINRKSLTKRLSHKCIKISEEEYSIINTVLALLTRDCLHDKDFESHVVRIKEEAVPYFGMFAQVPDTIKMALRSRIINDPKEALGILDEIDDFGDLSCLYSESNDNKFQENKTVICSPTTQLSASRSSSEKISLSLSEDYVSSENDSTKKTDVGFAINNSGTSNNKGLYILPFPDNNVTPSKFFTCEKHWPENTEMIKLPGGYTRPLCTPSIFNVPFSCLPIPKSVLRQSNPED</sequence>
<feature type="non-terminal residue" evidence="4">
    <location>
        <position position="1"/>
    </location>
</feature>
<dbReference type="Pfam" id="PF24816">
    <property type="entry name" value="Ig_CFAP65__9th"/>
    <property type="match status" value="1"/>
</dbReference>
<evidence type="ECO:0000259" key="3">
    <source>
        <dbReference type="Pfam" id="PF25248"/>
    </source>
</evidence>
<dbReference type="Gene3D" id="2.60.40.10">
    <property type="entry name" value="Immunoglobulins"/>
    <property type="match status" value="1"/>
</dbReference>
<dbReference type="InterPro" id="IPR057467">
    <property type="entry name" value="Ig_CFAP65_8th"/>
</dbReference>
<gene>
    <name evidence="4" type="primary">CCDC108</name>
</gene>
<dbReference type="EMBL" id="HAAD01003038">
    <property type="protein sequence ID" value="CDG69270.1"/>
    <property type="molecule type" value="mRNA"/>
</dbReference>
<feature type="domain" description="CFAP65 eight Ig-like" evidence="3">
    <location>
        <begin position="6"/>
        <end position="109"/>
    </location>
</feature>
<dbReference type="InterPro" id="IPR013783">
    <property type="entry name" value="Ig-like_fold"/>
</dbReference>
<evidence type="ECO:0000259" key="2">
    <source>
        <dbReference type="Pfam" id="PF24816"/>
    </source>
</evidence>
<dbReference type="InterPro" id="IPR056305">
    <property type="entry name" value="Ig_CFAP65_10th"/>
</dbReference>
<accession>T2MBJ5</accession>
<evidence type="ECO:0000313" key="4">
    <source>
        <dbReference type="EMBL" id="CDG69270.1"/>
    </source>
</evidence>
<dbReference type="GO" id="GO:0005737">
    <property type="term" value="C:cytoplasm"/>
    <property type="evidence" value="ECO:0007669"/>
    <property type="project" value="UniProtKB-SubCell"/>
</dbReference>